<dbReference type="InterPro" id="IPR037176">
    <property type="entry name" value="Osmotin/thaumatin-like_sf"/>
</dbReference>
<feature type="disulfide bond" evidence="4">
    <location>
        <begin position="147"/>
        <end position="207"/>
    </location>
</feature>
<dbReference type="Proteomes" id="UP001161247">
    <property type="component" value="Chromosome 4"/>
</dbReference>
<dbReference type="PROSITE" id="PS00316">
    <property type="entry name" value="THAUMATIN_1"/>
    <property type="match status" value="1"/>
</dbReference>
<dbReference type="PRINTS" id="PR00347">
    <property type="entry name" value="THAUMATIN"/>
</dbReference>
<dbReference type="Pfam" id="PF00314">
    <property type="entry name" value="Thaumatin"/>
    <property type="match status" value="1"/>
</dbReference>
<name>A0AAV1D6R4_OLDCO</name>
<dbReference type="InterPro" id="IPR001938">
    <property type="entry name" value="Thaumatin"/>
</dbReference>
<feature type="signal peptide" evidence="5">
    <location>
        <begin position="1"/>
        <end position="20"/>
    </location>
</feature>
<organism evidence="6 7">
    <name type="scientific">Oldenlandia corymbosa var. corymbosa</name>
    <dbReference type="NCBI Taxonomy" id="529605"/>
    <lineage>
        <taxon>Eukaryota</taxon>
        <taxon>Viridiplantae</taxon>
        <taxon>Streptophyta</taxon>
        <taxon>Embryophyta</taxon>
        <taxon>Tracheophyta</taxon>
        <taxon>Spermatophyta</taxon>
        <taxon>Magnoliopsida</taxon>
        <taxon>eudicotyledons</taxon>
        <taxon>Gunneridae</taxon>
        <taxon>Pentapetalae</taxon>
        <taxon>asterids</taxon>
        <taxon>lamiids</taxon>
        <taxon>Gentianales</taxon>
        <taxon>Rubiaceae</taxon>
        <taxon>Rubioideae</taxon>
        <taxon>Spermacoceae</taxon>
        <taxon>Hedyotis-Oldenlandia complex</taxon>
        <taxon>Oldenlandia</taxon>
    </lineage>
</organism>
<dbReference type="Gene3D" id="2.60.110.10">
    <property type="entry name" value="Thaumatin"/>
    <property type="match status" value="1"/>
</dbReference>
<proteinExistence type="inferred from homology"/>
<feature type="disulfide bond" evidence="4">
    <location>
        <begin position="174"/>
        <end position="183"/>
    </location>
</feature>
<dbReference type="PIRSF" id="PIRSF002703">
    <property type="entry name" value="Thaumatin"/>
    <property type="match status" value="1"/>
</dbReference>
<evidence type="ECO:0000256" key="3">
    <source>
        <dbReference type="ARBA" id="ARBA00023157"/>
    </source>
</evidence>
<feature type="disulfide bond" evidence="4">
    <location>
        <begin position="29"/>
        <end position="234"/>
    </location>
</feature>
<feature type="disulfide bond" evidence="4">
    <location>
        <begin position="92"/>
        <end position="98"/>
    </location>
</feature>
<dbReference type="SMART" id="SM00205">
    <property type="entry name" value="THN"/>
    <property type="match status" value="1"/>
</dbReference>
<gene>
    <name evidence="6" type="ORF">OLC1_LOCUS12361</name>
</gene>
<evidence type="ECO:0000313" key="7">
    <source>
        <dbReference type="Proteomes" id="UP001161247"/>
    </source>
</evidence>
<dbReference type="PANTHER" id="PTHR31048">
    <property type="entry name" value="OS03G0233200 PROTEIN"/>
    <property type="match status" value="1"/>
</dbReference>
<feature type="disulfide bond" evidence="4">
    <location>
        <begin position="77"/>
        <end position="87"/>
    </location>
</feature>
<reference evidence="6" key="1">
    <citation type="submission" date="2023-03" db="EMBL/GenBank/DDBJ databases">
        <authorList>
            <person name="Julca I."/>
        </authorList>
    </citation>
    <scope>NUCLEOTIDE SEQUENCE</scope>
</reference>
<dbReference type="AlphaFoldDB" id="A0AAV1D6R4"/>
<evidence type="ECO:0000256" key="1">
    <source>
        <dbReference type="ARBA" id="ARBA00010607"/>
    </source>
</evidence>
<dbReference type="SUPFAM" id="SSF49870">
    <property type="entry name" value="Osmotin, thaumatin-like protein"/>
    <property type="match status" value="1"/>
</dbReference>
<dbReference type="EMBL" id="OX459121">
    <property type="protein sequence ID" value="CAI9103141.1"/>
    <property type="molecule type" value="Genomic_DNA"/>
</dbReference>
<evidence type="ECO:0000256" key="2">
    <source>
        <dbReference type="ARBA" id="ARBA00022729"/>
    </source>
</evidence>
<evidence type="ECO:0000313" key="6">
    <source>
        <dbReference type="EMBL" id="CAI9103141.1"/>
    </source>
</evidence>
<sequence>MALWHFTLVFLFSYILGVESARFTLQNNCQNAIWAGTLSGSGKPLLVNGGLQLNSNEAVPVDAPAAWSGRFWGRTGCTFDESGKGNCATGDCGGVLQCNGAGGAPPASLAEFTLDSPVDFYDVSLVDGYNIPISITPSVNNCTEVKCTSDLNKICPKELQLESNSVVVGCKSACLAFNKPEYCCSGEYNNPNICKPTDYSQVFKTACPKAYSYPYDDATSTFTCSGANYIITFC</sequence>
<dbReference type="CDD" id="cd09218">
    <property type="entry name" value="TLP-PA"/>
    <property type="match status" value="1"/>
</dbReference>
<dbReference type="FunFam" id="2.60.110.10:FF:000002">
    <property type="entry name" value="Thaumatin-like protein 1a"/>
    <property type="match status" value="1"/>
</dbReference>
<accession>A0AAV1D6R4</accession>
<feature type="disulfide bond" evidence="4">
    <location>
        <begin position="142"/>
        <end position="224"/>
    </location>
</feature>
<comment type="similarity">
    <text evidence="1">Belongs to the thaumatin family.</text>
</comment>
<feature type="disulfide bond" evidence="4">
    <location>
        <begin position="184"/>
        <end position="194"/>
    </location>
</feature>
<keyword evidence="7" id="KW-1185">Reference proteome</keyword>
<keyword evidence="2 5" id="KW-0732">Signal</keyword>
<feature type="chain" id="PRO_5043874965" evidence="5">
    <location>
        <begin position="21"/>
        <end position="234"/>
    </location>
</feature>
<evidence type="ECO:0000256" key="4">
    <source>
        <dbReference type="PIRSR" id="PIRSR002703-1"/>
    </source>
</evidence>
<dbReference type="InterPro" id="IPR017949">
    <property type="entry name" value="Thaumatin_CS"/>
</dbReference>
<feature type="disulfide bond" evidence="4">
    <location>
        <begin position="155"/>
        <end position="170"/>
    </location>
</feature>
<protein>
    <submittedName>
        <fullName evidence="6">OLC1v1001585C1</fullName>
    </submittedName>
</protein>
<evidence type="ECO:0000256" key="5">
    <source>
        <dbReference type="SAM" id="SignalP"/>
    </source>
</evidence>
<dbReference type="PROSITE" id="PS51367">
    <property type="entry name" value="THAUMATIN_2"/>
    <property type="match status" value="1"/>
</dbReference>
<keyword evidence="3 4" id="KW-1015">Disulfide bond</keyword>